<dbReference type="AlphaFoldDB" id="A0A1M7PSN0"/>
<name>A0A1M7PSN0_9FLAO</name>
<evidence type="ECO:0000313" key="2">
    <source>
        <dbReference type="Proteomes" id="UP000184092"/>
    </source>
</evidence>
<sequence>MKNEKRNIALNRMRGYSSIFSSTYFLKLLQNDDYSFIDSKILQYDYPKIGNSINTYYDYIKYIYNELSKEYLNEYVYKNTFINELLIKSYGLKDTIAINEFRVGDSIADIVLFNGTSKAFEIKTELDSNKRLNGQLADYRKIFKESYIVTHEALIDKYLKEDESVGIIALEEHSRSLKMIEIRPAKVNLEINSETVIRSIRTNEYKGIIKQYYGELPTMNSFNMFDICSDLLAQIPKEDLNKLFIEQLKKRKSNTIKIDSFFKELRQIGLAMNINDKMHQNLLAKLNKPIEI</sequence>
<dbReference type="EMBL" id="FRCL01000022">
    <property type="protein sequence ID" value="SHN20295.1"/>
    <property type="molecule type" value="Genomic_DNA"/>
</dbReference>
<dbReference type="RefSeq" id="WP_073211647.1">
    <property type="nucleotide sequence ID" value="NZ_FRCL01000022.1"/>
</dbReference>
<gene>
    <name evidence="1" type="ORF">SAMN05216269_1224</name>
</gene>
<accession>A0A1M7PSN0</accession>
<evidence type="ECO:0008006" key="3">
    <source>
        <dbReference type="Google" id="ProtNLM"/>
    </source>
</evidence>
<reference evidence="2" key="1">
    <citation type="submission" date="2016-11" db="EMBL/GenBank/DDBJ databases">
        <authorList>
            <person name="Varghese N."/>
            <person name="Submissions S."/>
        </authorList>
    </citation>
    <scope>NUCLEOTIDE SEQUENCE [LARGE SCALE GENOMIC DNA]</scope>
    <source>
        <strain evidence="2">CGMCC 1.2749</strain>
    </source>
</reference>
<organism evidence="1 2">
    <name type="scientific">Flavobacterium xinjiangense</name>
    <dbReference type="NCBI Taxonomy" id="178356"/>
    <lineage>
        <taxon>Bacteria</taxon>
        <taxon>Pseudomonadati</taxon>
        <taxon>Bacteroidota</taxon>
        <taxon>Flavobacteriia</taxon>
        <taxon>Flavobacteriales</taxon>
        <taxon>Flavobacteriaceae</taxon>
        <taxon>Flavobacterium</taxon>
    </lineage>
</organism>
<proteinExistence type="predicted"/>
<dbReference type="OrthoDB" id="128875at2"/>
<dbReference type="Proteomes" id="UP000184092">
    <property type="component" value="Unassembled WGS sequence"/>
</dbReference>
<protein>
    <recommendedName>
        <fullName evidence="3">Sce7726 family protein</fullName>
    </recommendedName>
</protein>
<dbReference type="NCBIfam" id="NF033832">
    <property type="entry name" value="sce7726_fam"/>
    <property type="match status" value="1"/>
</dbReference>
<evidence type="ECO:0000313" key="1">
    <source>
        <dbReference type="EMBL" id="SHN20295.1"/>
    </source>
</evidence>
<keyword evidence="2" id="KW-1185">Reference proteome</keyword>
<dbReference type="InterPro" id="IPR047729">
    <property type="entry name" value="Sce7726-like"/>
</dbReference>
<dbReference type="STRING" id="178356.SAMN05216269_1224"/>